<evidence type="ECO:0000313" key="2">
    <source>
        <dbReference type="EMBL" id="QDT92902.1"/>
    </source>
</evidence>
<gene>
    <name evidence="2" type="ORF">Pan161_45730</name>
</gene>
<keyword evidence="1" id="KW-0472">Membrane</keyword>
<dbReference type="PANTHER" id="PTHR30273">
    <property type="entry name" value="PERIPLASMIC SIGNAL SENSOR AND SIGMA FACTOR ACTIVATOR FECR-RELATED"/>
    <property type="match status" value="1"/>
</dbReference>
<feature type="transmembrane region" description="Helical" evidence="1">
    <location>
        <begin position="99"/>
        <end position="120"/>
    </location>
</feature>
<keyword evidence="3" id="KW-1185">Reference proteome</keyword>
<dbReference type="PANTHER" id="PTHR30273:SF2">
    <property type="entry name" value="PROTEIN FECR"/>
    <property type="match status" value="1"/>
</dbReference>
<dbReference type="Proteomes" id="UP000316855">
    <property type="component" value="Chromosome"/>
</dbReference>
<dbReference type="KEGG" id="gax:Pan161_45730"/>
<dbReference type="GO" id="GO:0016989">
    <property type="term" value="F:sigma factor antagonist activity"/>
    <property type="evidence" value="ECO:0007669"/>
    <property type="project" value="TreeGrafter"/>
</dbReference>
<dbReference type="OrthoDB" id="255678at2"/>
<dbReference type="EMBL" id="CP036343">
    <property type="protein sequence ID" value="QDT92902.1"/>
    <property type="molecule type" value="Genomic_DNA"/>
</dbReference>
<dbReference type="RefSeq" id="WP_145230924.1">
    <property type="nucleotide sequence ID" value="NZ_CP036343.1"/>
</dbReference>
<sequence length="557" mass="62418">MSVQDIPPKFEKLLNRLLDSPEGEFSALEFEEFQTILESCPEAMLQYFEYIDINTGIKSDCSERLKSLEQIVTRETPDTIDSPPPVTQISRQSPRRASAIHYALVAAASIMLFLFLEWSITGGGFWNRPQIVNIEPQVTDLPYFATLTRATDCVWGGDSPPKFSGQRLLSQDLFLEEGYAEFRFDTGVRLVIEGPTIIKINSACCATVSSGKVVLHGYEAAPEFALVTPELTFHDIGTEYGAKIDADGEVDLHVFEGSVRVDPNQDNKLFAESVIITEGQAKHLKEDRIDDIQIKPEDFKREVPTNPKNLQAIREETRAYDSFHPVVISDPASFSDWRNAGIGWKNPWRNKVNGGDPARGDSQPLKSLTGSELAQDQLGLVELRKGNTAWRTLERPVRLNKDAIYYLSFYIQKQNSGNGAEKQYGNLSLQTSNPEKYQSRILLGITSHNYSTLQAGMEVIENAPPLQTGKTYFFVAKIVASENASDQVFMRAFAPEETIPSHEPPVWTCATGPFRDSFVYDQVRLHAARNAEFLFDELRIGTTWDSVINTQSPEMAP</sequence>
<proteinExistence type="predicted"/>
<evidence type="ECO:0000313" key="3">
    <source>
        <dbReference type="Proteomes" id="UP000316855"/>
    </source>
</evidence>
<evidence type="ECO:0000256" key="1">
    <source>
        <dbReference type="SAM" id="Phobius"/>
    </source>
</evidence>
<keyword evidence="1" id="KW-0812">Transmembrane</keyword>
<accession>A0A517VIS3</accession>
<dbReference type="AlphaFoldDB" id="A0A517VIS3"/>
<protein>
    <submittedName>
        <fullName evidence="2">FecR protein</fullName>
    </submittedName>
</protein>
<reference evidence="2 3" key="1">
    <citation type="submission" date="2019-02" db="EMBL/GenBank/DDBJ databases">
        <title>Deep-cultivation of Planctomycetes and their phenomic and genomic characterization uncovers novel biology.</title>
        <authorList>
            <person name="Wiegand S."/>
            <person name="Jogler M."/>
            <person name="Boedeker C."/>
            <person name="Pinto D."/>
            <person name="Vollmers J."/>
            <person name="Rivas-Marin E."/>
            <person name="Kohn T."/>
            <person name="Peeters S.H."/>
            <person name="Heuer A."/>
            <person name="Rast P."/>
            <person name="Oberbeckmann S."/>
            <person name="Bunk B."/>
            <person name="Jeske O."/>
            <person name="Meyerdierks A."/>
            <person name="Storesund J.E."/>
            <person name="Kallscheuer N."/>
            <person name="Luecker S."/>
            <person name="Lage O.M."/>
            <person name="Pohl T."/>
            <person name="Merkel B.J."/>
            <person name="Hornburger P."/>
            <person name="Mueller R.-W."/>
            <person name="Bruemmer F."/>
            <person name="Labrenz M."/>
            <person name="Spormann A.M."/>
            <person name="Op den Camp H."/>
            <person name="Overmann J."/>
            <person name="Amann R."/>
            <person name="Jetten M.S.M."/>
            <person name="Mascher T."/>
            <person name="Medema M.H."/>
            <person name="Devos D.P."/>
            <person name="Kaster A.-K."/>
            <person name="Ovreas L."/>
            <person name="Rohde M."/>
            <person name="Galperin M.Y."/>
            <person name="Jogler C."/>
        </authorList>
    </citation>
    <scope>NUCLEOTIDE SEQUENCE [LARGE SCALE GENOMIC DNA]</scope>
    <source>
        <strain evidence="2 3">Pan161</strain>
    </source>
</reference>
<organism evidence="2 3">
    <name type="scientific">Gimesia algae</name>
    <dbReference type="NCBI Taxonomy" id="2527971"/>
    <lineage>
        <taxon>Bacteria</taxon>
        <taxon>Pseudomonadati</taxon>
        <taxon>Planctomycetota</taxon>
        <taxon>Planctomycetia</taxon>
        <taxon>Planctomycetales</taxon>
        <taxon>Planctomycetaceae</taxon>
        <taxon>Gimesia</taxon>
    </lineage>
</organism>
<dbReference type="InterPro" id="IPR012373">
    <property type="entry name" value="Ferrdict_sens_TM"/>
</dbReference>
<name>A0A517VIS3_9PLAN</name>
<keyword evidence="1" id="KW-1133">Transmembrane helix</keyword>